<proteinExistence type="predicted"/>
<reference evidence="3" key="1">
    <citation type="journal article" date="2019" name="Int. J. Syst. Evol. Microbiol.">
        <title>The Global Catalogue of Microorganisms (GCM) 10K type strain sequencing project: providing services to taxonomists for standard genome sequencing and annotation.</title>
        <authorList>
            <consortium name="The Broad Institute Genomics Platform"/>
            <consortium name="The Broad Institute Genome Sequencing Center for Infectious Disease"/>
            <person name="Wu L."/>
            <person name="Ma J."/>
        </authorList>
    </citation>
    <scope>NUCLEOTIDE SEQUENCE [LARGE SCALE GENOMIC DNA]</scope>
    <source>
        <strain evidence="3">JCM 17923</strain>
    </source>
</reference>
<evidence type="ECO:0008006" key="4">
    <source>
        <dbReference type="Google" id="ProtNLM"/>
    </source>
</evidence>
<keyword evidence="1" id="KW-0732">Signal</keyword>
<evidence type="ECO:0000313" key="2">
    <source>
        <dbReference type="EMBL" id="GAA4349138.1"/>
    </source>
</evidence>
<comment type="caution">
    <text evidence="2">The sequence shown here is derived from an EMBL/GenBank/DDBJ whole genome shotgun (WGS) entry which is preliminary data.</text>
</comment>
<gene>
    <name evidence="2" type="ORF">GCM10023185_05610</name>
</gene>
<dbReference type="Proteomes" id="UP001501153">
    <property type="component" value="Unassembled WGS sequence"/>
</dbReference>
<dbReference type="InterPro" id="IPR021428">
    <property type="entry name" value="DUF3078"/>
</dbReference>
<feature type="chain" id="PRO_5045163459" description="DUF3078 domain-containing protein" evidence="1">
    <location>
        <begin position="21"/>
        <end position="319"/>
    </location>
</feature>
<dbReference type="RefSeq" id="WP_345233610.1">
    <property type="nucleotide sequence ID" value="NZ_BAABGZ010000010.1"/>
</dbReference>
<feature type="signal peptide" evidence="1">
    <location>
        <begin position="1"/>
        <end position="20"/>
    </location>
</feature>
<dbReference type="EMBL" id="BAABGZ010000010">
    <property type="protein sequence ID" value="GAA4349138.1"/>
    <property type="molecule type" value="Genomic_DNA"/>
</dbReference>
<evidence type="ECO:0000256" key="1">
    <source>
        <dbReference type="SAM" id="SignalP"/>
    </source>
</evidence>
<accession>A0ABP8I145</accession>
<name>A0ABP8I145_9BACT</name>
<dbReference type="Pfam" id="PF11276">
    <property type="entry name" value="DUF3078"/>
    <property type="match status" value="1"/>
</dbReference>
<evidence type="ECO:0000313" key="3">
    <source>
        <dbReference type="Proteomes" id="UP001501153"/>
    </source>
</evidence>
<protein>
    <recommendedName>
        <fullName evidence="4">DUF3078 domain-containing protein</fullName>
    </recommendedName>
</protein>
<organism evidence="2 3">
    <name type="scientific">Hymenobacter saemangeumensis</name>
    <dbReference type="NCBI Taxonomy" id="1084522"/>
    <lineage>
        <taxon>Bacteria</taxon>
        <taxon>Pseudomonadati</taxon>
        <taxon>Bacteroidota</taxon>
        <taxon>Cytophagia</taxon>
        <taxon>Cytophagales</taxon>
        <taxon>Hymenobacteraceae</taxon>
        <taxon>Hymenobacter</taxon>
    </lineage>
</organism>
<keyword evidence="3" id="KW-1185">Reference proteome</keyword>
<sequence length="319" mass="35570">MHFRYTLLLPLLLLAAATLAQTTPVPTTLPAEPAAEAPAPLPPPLWRKSGKAGLGINESLLSDNWRGGGVNSIGFNSLLNLRANRRSGGHSFDNEADFLFAFTQTKGLGYRKGQDRLYIDTKYGWHMSEHWDMFVSLNLLSQFAPGYKYDKAANGDERARLASDFFAPAFLTAAYGFEYRPADWFHVRLSPFAPRLTVVNRAERFVEVLGDTPYGVNLGHSTRWEVLAAQILAEANKNLSPSVNLKARYLLFANYRNLNGREIDHRLDVGLTARVGKYVNVSVNGIALYDFDQDNAIQYSQGLTLGIAYAFQNFADEKK</sequence>